<dbReference type="AlphaFoldDB" id="A0A3E4PKC9"/>
<comment type="caution">
    <text evidence="2">The sequence shown here is derived from an EMBL/GenBank/DDBJ whole genome shotgun (WGS) entry which is preliminary data.</text>
</comment>
<evidence type="ECO:0000313" key="2">
    <source>
        <dbReference type="EMBL" id="RGK80419.1"/>
    </source>
</evidence>
<gene>
    <name evidence="2" type="ORF">DXC93_12675</name>
</gene>
<evidence type="ECO:0000259" key="1">
    <source>
        <dbReference type="Pfam" id="PF20037"/>
    </source>
</evidence>
<feature type="domain" description="DUF6440" evidence="1">
    <location>
        <begin position="7"/>
        <end position="60"/>
    </location>
</feature>
<proteinExistence type="predicted"/>
<sequence length="61" mass="6905">MAKKEERFEVTFRDGSWLKDEGIRQILVDKKTGVNYLCWNSGFGASITPLLNSEGKVIVTK</sequence>
<organism evidence="2 3">
    <name type="scientific">Dorea formicigenerans</name>
    <dbReference type="NCBI Taxonomy" id="39486"/>
    <lineage>
        <taxon>Bacteria</taxon>
        <taxon>Bacillati</taxon>
        <taxon>Bacillota</taxon>
        <taxon>Clostridia</taxon>
        <taxon>Lachnospirales</taxon>
        <taxon>Lachnospiraceae</taxon>
        <taxon>Dorea</taxon>
    </lineage>
</organism>
<evidence type="ECO:0000313" key="3">
    <source>
        <dbReference type="Proteomes" id="UP000261324"/>
    </source>
</evidence>
<dbReference type="EMBL" id="QSRA01000019">
    <property type="protein sequence ID" value="RGK80419.1"/>
    <property type="molecule type" value="Genomic_DNA"/>
</dbReference>
<dbReference type="InterPro" id="IPR045515">
    <property type="entry name" value="DUF6440"/>
</dbReference>
<accession>A0A3E4PKC9</accession>
<reference evidence="2 3" key="1">
    <citation type="submission" date="2018-08" db="EMBL/GenBank/DDBJ databases">
        <title>A genome reference for cultivated species of the human gut microbiota.</title>
        <authorList>
            <person name="Zou Y."/>
            <person name="Xue W."/>
            <person name="Luo G."/>
        </authorList>
    </citation>
    <scope>NUCLEOTIDE SEQUENCE [LARGE SCALE GENOMIC DNA]</scope>
    <source>
        <strain evidence="2 3">TF09-3</strain>
    </source>
</reference>
<dbReference type="Proteomes" id="UP000261324">
    <property type="component" value="Unassembled WGS sequence"/>
</dbReference>
<protein>
    <recommendedName>
        <fullName evidence="1">DUF6440 domain-containing protein</fullName>
    </recommendedName>
</protein>
<name>A0A3E4PKC9_9FIRM</name>
<dbReference type="RefSeq" id="WP_117660514.1">
    <property type="nucleotide sequence ID" value="NZ_QSRA01000019.1"/>
</dbReference>
<dbReference type="Pfam" id="PF20037">
    <property type="entry name" value="DUF6440"/>
    <property type="match status" value="1"/>
</dbReference>